<evidence type="ECO:0000256" key="1">
    <source>
        <dbReference type="SAM" id="Phobius"/>
    </source>
</evidence>
<reference evidence="2 3" key="1">
    <citation type="submission" date="2013-11" db="EMBL/GenBank/DDBJ databases">
        <title>Genome sequencing of Stegodyphus mimosarum.</title>
        <authorList>
            <person name="Bechsgaard J."/>
        </authorList>
    </citation>
    <scope>NUCLEOTIDE SEQUENCE [LARGE SCALE GENOMIC DNA]</scope>
</reference>
<evidence type="ECO:0000313" key="2">
    <source>
        <dbReference type="EMBL" id="KFM75145.1"/>
    </source>
</evidence>
<keyword evidence="1" id="KW-1133">Transmembrane helix</keyword>
<dbReference type="Proteomes" id="UP000054359">
    <property type="component" value="Unassembled WGS sequence"/>
</dbReference>
<dbReference type="EMBL" id="KK119233">
    <property type="protein sequence ID" value="KFM75145.1"/>
    <property type="molecule type" value="Genomic_DNA"/>
</dbReference>
<accession>A0A087UCQ6</accession>
<feature type="non-terminal residue" evidence="2">
    <location>
        <position position="62"/>
    </location>
</feature>
<gene>
    <name evidence="2" type="ORF">X975_15041</name>
</gene>
<keyword evidence="1" id="KW-0812">Transmembrane</keyword>
<keyword evidence="3" id="KW-1185">Reference proteome</keyword>
<name>A0A087UCQ6_STEMI</name>
<feature type="transmembrane region" description="Helical" evidence="1">
    <location>
        <begin position="21"/>
        <end position="41"/>
    </location>
</feature>
<proteinExistence type="predicted"/>
<dbReference type="AlphaFoldDB" id="A0A087UCQ6"/>
<sequence>MHYFFRKSFKICRKLCITIRTILIPFIACTVIHMLKGNFWIKKFFRCKTITRQRRRDSIFTI</sequence>
<organism evidence="2 3">
    <name type="scientific">Stegodyphus mimosarum</name>
    <name type="common">African social velvet spider</name>
    <dbReference type="NCBI Taxonomy" id="407821"/>
    <lineage>
        <taxon>Eukaryota</taxon>
        <taxon>Metazoa</taxon>
        <taxon>Ecdysozoa</taxon>
        <taxon>Arthropoda</taxon>
        <taxon>Chelicerata</taxon>
        <taxon>Arachnida</taxon>
        <taxon>Araneae</taxon>
        <taxon>Araneomorphae</taxon>
        <taxon>Entelegynae</taxon>
        <taxon>Eresoidea</taxon>
        <taxon>Eresidae</taxon>
        <taxon>Stegodyphus</taxon>
    </lineage>
</organism>
<evidence type="ECO:0000313" key="3">
    <source>
        <dbReference type="Proteomes" id="UP000054359"/>
    </source>
</evidence>
<protein>
    <submittedName>
        <fullName evidence="2">Uncharacterized protein</fullName>
    </submittedName>
</protein>
<keyword evidence="1" id="KW-0472">Membrane</keyword>